<dbReference type="InParanoid" id="A0A6I9RB21"/>
<dbReference type="PANTHER" id="PTHR31589">
    <property type="entry name" value="PROTEIN, PUTATIVE (DUF239)-RELATED-RELATED"/>
    <property type="match status" value="1"/>
</dbReference>
<dbReference type="PROSITE" id="PS52045">
    <property type="entry name" value="NEPROSIN_PEP_CD"/>
    <property type="match status" value="1"/>
</dbReference>
<gene>
    <name evidence="4" type="primary">LOC105046467</name>
</gene>
<feature type="domain" description="Neprosin PEP catalytic" evidence="2">
    <location>
        <begin position="150"/>
        <end position="401"/>
    </location>
</feature>
<dbReference type="RefSeq" id="XP_010923365.1">
    <property type="nucleotide sequence ID" value="XM_010925063.1"/>
</dbReference>
<dbReference type="Gene3D" id="3.90.1320.10">
    <property type="entry name" value="Outer-capsid protein sigma 3, large lobe"/>
    <property type="match status" value="1"/>
</dbReference>
<evidence type="ECO:0000313" key="4">
    <source>
        <dbReference type="RefSeq" id="XP_010923365.1"/>
    </source>
</evidence>
<dbReference type="Proteomes" id="UP000504607">
    <property type="component" value="Chromosome 6"/>
</dbReference>
<reference evidence="4" key="1">
    <citation type="submission" date="2025-08" db="UniProtKB">
        <authorList>
            <consortium name="RefSeq"/>
        </authorList>
    </citation>
    <scope>IDENTIFICATION</scope>
</reference>
<organism evidence="3 4">
    <name type="scientific">Elaeis guineensis var. tenera</name>
    <name type="common">Oil palm</name>
    <dbReference type="NCBI Taxonomy" id="51953"/>
    <lineage>
        <taxon>Eukaryota</taxon>
        <taxon>Viridiplantae</taxon>
        <taxon>Streptophyta</taxon>
        <taxon>Embryophyta</taxon>
        <taxon>Tracheophyta</taxon>
        <taxon>Spermatophyta</taxon>
        <taxon>Magnoliopsida</taxon>
        <taxon>Liliopsida</taxon>
        <taxon>Arecaceae</taxon>
        <taxon>Arecoideae</taxon>
        <taxon>Cocoseae</taxon>
        <taxon>Elaeidinae</taxon>
        <taxon>Elaeis</taxon>
    </lineage>
</organism>
<feature type="signal peptide" evidence="1">
    <location>
        <begin position="1"/>
        <end position="28"/>
    </location>
</feature>
<sequence>MKVYVSMSYDLVALLLVIISLWCTETKAQATVQQLEVQQYLKRSNKPTIKSIKSPDGDIIDCVHIYHQPAFDHPLLENHTIQMRPSILPSGLYDENEAASKMEGSSIPQLWHQNGRCPEDTIPIRRAKKDEVLSVSSIERHGKKRHGTIPNATSADAQEFAVVYATGKYYGAKAIINVWNPTVAGRDEFSASALWVMAGSFDQPNTVEAGWHVDPGLYGDNKTRLFTSWTSDGYISTGCYNLLCSGFIQVNKDIALGSDISPISSYGGRQYEITLLISKDPKTGDWWLQFGNLSPLGYWPSSLFHDLSDSASLIEWGGQVVNLEEEGGQHTSTMMGSGHFPEQGFGKASYFKNIQIVDQSNNLRAPPQGTKIIATNPTCYHMRYSNNYIYYGGPGRNPNCP</sequence>
<name>A0A6I9RB21_ELAGV</name>
<dbReference type="InterPro" id="IPR025521">
    <property type="entry name" value="Neprosin_propep"/>
</dbReference>
<dbReference type="Pfam" id="PF03080">
    <property type="entry name" value="Neprosin"/>
    <property type="match status" value="1"/>
</dbReference>
<evidence type="ECO:0000259" key="2">
    <source>
        <dbReference type="PROSITE" id="PS52045"/>
    </source>
</evidence>
<dbReference type="GeneID" id="105046467"/>
<dbReference type="OrthoDB" id="1858978at2759"/>
<dbReference type="AlphaFoldDB" id="A0A6I9RB21"/>
<proteinExistence type="predicted"/>
<dbReference type="PANTHER" id="PTHR31589:SF24">
    <property type="entry name" value="OS07G0205500 PROTEIN"/>
    <property type="match status" value="1"/>
</dbReference>
<dbReference type="KEGG" id="egu:105046467"/>
<keyword evidence="1" id="KW-0732">Signal</keyword>
<dbReference type="Pfam" id="PF14365">
    <property type="entry name" value="Neprosin_AP"/>
    <property type="match status" value="1"/>
</dbReference>
<dbReference type="InterPro" id="IPR053168">
    <property type="entry name" value="Glutamic_endopeptidase"/>
</dbReference>
<protein>
    <submittedName>
        <fullName evidence="4">Uncharacterized protein LOC105046467</fullName>
    </submittedName>
</protein>
<keyword evidence="3" id="KW-1185">Reference proteome</keyword>
<evidence type="ECO:0000313" key="3">
    <source>
        <dbReference type="Proteomes" id="UP000504607"/>
    </source>
</evidence>
<evidence type="ECO:0000256" key="1">
    <source>
        <dbReference type="SAM" id="SignalP"/>
    </source>
</evidence>
<dbReference type="InterPro" id="IPR004314">
    <property type="entry name" value="Neprosin"/>
</dbReference>
<feature type="chain" id="PRO_5026848549" evidence="1">
    <location>
        <begin position="29"/>
        <end position="401"/>
    </location>
</feature>
<accession>A0A6I9RB21</accession>